<protein>
    <submittedName>
        <fullName evidence="1">Uncharacterized protein</fullName>
    </submittedName>
</protein>
<name>A0ABT5LJJ3_9GAMM</name>
<dbReference type="RefSeq" id="WP_273556506.1">
    <property type="nucleotide sequence ID" value="NZ_JAQRFI010000069.1"/>
</dbReference>
<accession>A0ABT5LJJ3</accession>
<dbReference type="EMBL" id="JAQRFI010000069">
    <property type="protein sequence ID" value="MDC9591276.1"/>
    <property type="molecule type" value="Genomic_DNA"/>
</dbReference>
<proteinExistence type="predicted"/>
<comment type="caution">
    <text evidence="1">The sequence shown here is derived from an EMBL/GenBank/DDBJ whole genome shotgun (WGS) entry which is preliminary data.</text>
</comment>
<dbReference type="Proteomes" id="UP001217178">
    <property type="component" value="Unassembled WGS sequence"/>
</dbReference>
<sequence>MANITTVPTTGKNIIKGQPFSVVVSINGATGNDLQKATVSVASHSSGVKLIKTFPGVVVRGVFSQQLIFQADESGGDQTIKFTANTTGNPNTEVTYHTVDNPDLKPHTCVLRGAEAYLYDPTPVSFTGPPPRTSNPFVSASINPTTKQGVPISNYDIPLRATTPLRIFTVDQVEIPPYDIDLEKKYYYYLVKKSSNAAVNLKIYATQGISQFVGIETIFSEIEYNQKQTIFINTVTISTSSSFEPPVIEETYSSSTLTREDQTDNFHFMIPSYPGAKSGDFIIGFVTDDEKDIYKKQLCFGQLEREHSGHYKLSADYGNLYDGDNFISYVALNQRGNALGSKPNYISYDSGGNNSPDPNDKNRTLVAPEVYDQFDQFIGIYQAVNINSIGTKGIEIRLLSDPKNLDHTIAPGDMITIKAYISYCVDTLSEIARPLPIVVVKNYTVKSGDIIDGYYKALITPDKLMGYDSSDDDVDGTIAIDYCRIAQNQKSKLFIRSLGTVAP</sequence>
<evidence type="ECO:0000313" key="2">
    <source>
        <dbReference type="Proteomes" id="UP001217178"/>
    </source>
</evidence>
<reference evidence="1 2" key="1">
    <citation type="submission" date="2023-02" db="EMBL/GenBank/DDBJ databases">
        <title>Entomopathogenic bacteria.</title>
        <authorList>
            <person name="Machado R.A."/>
        </authorList>
    </citation>
    <scope>NUCLEOTIDE SEQUENCE [LARGE SCALE GENOMIC DNA]</scope>
    <source>
        <strain evidence="1 2">XENO-10</strain>
    </source>
</reference>
<organism evidence="1 2">
    <name type="scientific">Xenorhabdus yunnanensis</name>
    <dbReference type="NCBI Taxonomy" id="3025878"/>
    <lineage>
        <taxon>Bacteria</taxon>
        <taxon>Pseudomonadati</taxon>
        <taxon>Pseudomonadota</taxon>
        <taxon>Gammaproteobacteria</taxon>
        <taxon>Enterobacterales</taxon>
        <taxon>Morganellaceae</taxon>
        <taxon>Xenorhabdus</taxon>
    </lineage>
</organism>
<keyword evidence="2" id="KW-1185">Reference proteome</keyword>
<evidence type="ECO:0000313" key="1">
    <source>
        <dbReference type="EMBL" id="MDC9591276.1"/>
    </source>
</evidence>
<gene>
    <name evidence="1" type="ORF">PSI23_18780</name>
</gene>